<keyword evidence="8" id="KW-1185">Reference proteome</keyword>
<dbReference type="Pfam" id="PF00069">
    <property type="entry name" value="Pkinase"/>
    <property type="match status" value="1"/>
</dbReference>
<dbReference type="InterPro" id="IPR025735">
    <property type="entry name" value="RHIM"/>
</dbReference>
<keyword evidence="1 3" id="KW-0547">Nucleotide-binding</keyword>
<dbReference type="PANTHER" id="PTHR44329">
    <property type="entry name" value="SERINE/THREONINE-PROTEIN KINASE TNNI3K-RELATED"/>
    <property type="match status" value="1"/>
</dbReference>
<name>A0ABN9Z318_PIPNA</name>
<dbReference type="PROSITE" id="PS50011">
    <property type="entry name" value="PROTEIN_KINASE_DOM"/>
    <property type="match status" value="1"/>
</dbReference>
<sequence>MSSSKLWQKDTPAPLLSIEDLKNPKFIGQGGFGTVFQAQYQTWGDVAVKIVDSKRITSEVKAMASLCHPNVLSLMGITEKLEWDHASGPALVTRFMENGSLAGLLQPECPRPWPLICRLLHELVLGMCYLHSLNPVLLHRDLKPSNVLLDPDLHAKLADFGLSTFLGGSQSGASSGEPGGTPAYLAPELLSKRASMKSDVFSFGILMWAVLAGREAEIVNRTSVVQESVSEFQARPPLSELPQPGPETPGLEGLLELMPHCWAQEPKERLSFQDCRSYTEKALSLVLDKAGTEMDAAVSTVKKFLSERRNNNRLSASEPGSKGTEMDGRGAHPGSPDPVISDMLKDLNLKEAPNSVSEKCTNLPEKTEAQKKHVPPASTAGTPSDSTAQPPPTSGTSPFRNTTPAWTPGPGPQRNPGSERYGTHWPGPNPTKEPWYPYIQNSQGVQIGNNNRMVIPYVLVGAGSTAHTQAATKEVPQEPDAWTRPRGQYNNDRS</sequence>
<evidence type="ECO:0000256" key="5">
    <source>
        <dbReference type="SAM" id="MobiDB-lite"/>
    </source>
</evidence>
<gene>
    <name evidence="7" type="ORF">MPIPNATIZW_LOCUS860</name>
</gene>
<dbReference type="InterPro" id="IPR008271">
    <property type="entry name" value="Ser/Thr_kinase_AS"/>
</dbReference>
<dbReference type="PROSITE" id="PS00108">
    <property type="entry name" value="PROTEIN_KINASE_ST"/>
    <property type="match status" value="1"/>
</dbReference>
<dbReference type="PROSITE" id="PS00107">
    <property type="entry name" value="PROTEIN_KINASE_ATP"/>
    <property type="match status" value="1"/>
</dbReference>
<feature type="region of interest" description="Disordered" evidence="5">
    <location>
        <begin position="365"/>
        <end position="434"/>
    </location>
</feature>
<feature type="region of interest" description="Disordered" evidence="5">
    <location>
        <begin position="466"/>
        <end position="494"/>
    </location>
</feature>
<dbReference type="InterPro" id="IPR017441">
    <property type="entry name" value="Protein_kinase_ATP_BS"/>
</dbReference>
<evidence type="ECO:0000313" key="8">
    <source>
        <dbReference type="Proteomes" id="UP001314169"/>
    </source>
</evidence>
<feature type="region of interest" description="Disordered" evidence="5">
    <location>
        <begin position="309"/>
        <end position="341"/>
    </location>
</feature>
<reference evidence="7" key="1">
    <citation type="submission" date="2023-12" db="EMBL/GenBank/DDBJ databases">
        <authorList>
            <person name="Brown T."/>
        </authorList>
    </citation>
    <scope>NUCLEOTIDE SEQUENCE</scope>
</reference>
<dbReference type="EMBL" id="OY882858">
    <property type="protein sequence ID" value="CAK6432554.1"/>
    <property type="molecule type" value="Genomic_DNA"/>
</dbReference>
<evidence type="ECO:0000256" key="2">
    <source>
        <dbReference type="ARBA" id="ARBA00022840"/>
    </source>
</evidence>
<organism evidence="7 8">
    <name type="scientific">Pipistrellus nathusii</name>
    <name type="common">Nathusius' pipistrelle</name>
    <dbReference type="NCBI Taxonomy" id="59473"/>
    <lineage>
        <taxon>Eukaryota</taxon>
        <taxon>Metazoa</taxon>
        <taxon>Chordata</taxon>
        <taxon>Craniata</taxon>
        <taxon>Vertebrata</taxon>
        <taxon>Euteleostomi</taxon>
        <taxon>Mammalia</taxon>
        <taxon>Eutheria</taxon>
        <taxon>Laurasiatheria</taxon>
        <taxon>Chiroptera</taxon>
        <taxon>Yangochiroptera</taxon>
        <taxon>Vespertilionidae</taxon>
        <taxon>Pipistrellus</taxon>
    </lineage>
</organism>
<comment type="similarity">
    <text evidence="4">Belongs to the protein kinase superfamily.</text>
</comment>
<accession>A0ABN9Z318</accession>
<dbReference type="SMART" id="SM00220">
    <property type="entry name" value="S_TKc"/>
    <property type="match status" value="1"/>
</dbReference>
<proteinExistence type="inferred from homology"/>
<feature type="compositionally biased region" description="Polar residues" evidence="5">
    <location>
        <begin position="379"/>
        <end position="405"/>
    </location>
</feature>
<dbReference type="Gene3D" id="1.10.510.10">
    <property type="entry name" value="Transferase(Phosphotransferase) domain 1"/>
    <property type="match status" value="1"/>
</dbReference>
<keyword evidence="2 3" id="KW-0067">ATP-binding</keyword>
<keyword evidence="4" id="KW-0418">Kinase</keyword>
<dbReference type="InterPro" id="IPR000719">
    <property type="entry name" value="Prot_kinase_dom"/>
</dbReference>
<feature type="domain" description="Protein kinase" evidence="6">
    <location>
        <begin position="21"/>
        <end position="283"/>
    </location>
</feature>
<dbReference type="Pfam" id="PF12721">
    <property type="entry name" value="RHIM"/>
    <property type="match status" value="1"/>
</dbReference>
<evidence type="ECO:0000259" key="6">
    <source>
        <dbReference type="PROSITE" id="PS50011"/>
    </source>
</evidence>
<feature type="binding site" evidence="3">
    <location>
        <position position="49"/>
    </location>
    <ligand>
        <name>ATP</name>
        <dbReference type="ChEBI" id="CHEBI:30616"/>
    </ligand>
</feature>
<dbReference type="Proteomes" id="UP001314169">
    <property type="component" value="Chromosome 1"/>
</dbReference>
<dbReference type="SUPFAM" id="SSF56112">
    <property type="entry name" value="Protein kinase-like (PK-like)"/>
    <property type="match status" value="1"/>
</dbReference>
<evidence type="ECO:0000256" key="4">
    <source>
        <dbReference type="RuleBase" id="RU000304"/>
    </source>
</evidence>
<evidence type="ECO:0000256" key="3">
    <source>
        <dbReference type="PROSITE-ProRule" id="PRU10141"/>
    </source>
</evidence>
<keyword evidence="4" id="KW-0808">Transferase</keyword>
<protein>
    <recommendedName>
        <fullName evidence="6">Protein kinase domain-containing protein</fullName>
    </recommendedName>
</protein>
<dbReference type="InterPro" id="IPR051681">
    <property type="entry name" value="Ser/Thr_Kinases-Pseudokinases"/>
</dbReference>
<evidence type="ECO:0000256" key="1">
    <source>
        <dbReference type="ARBA" id="ARBA00022741"/>
    </source>
</evidence>
<dbReference type="PANTHER" id="PTHR44329:SF297">
    <property type="entry name" value="RECEPTOR-INTERACTING SERINE_THREONINE-PROTEIN KINASE 3"/>
    <property type="match status" value="1"/>
</dbReference>
<evidence type="ECO:0000313" key="7">
    <source>
        <dbReference type="EMBL" id="CAK6432554.1"/>
    </source>
</evidence>
<keyword evidence="4" id="KW-0723">Serine/threonine-protein kinase</keyword>
<dbReference type="InterPro" id="IPR011009">
    <property type="entry name" value="Kinase-like_dom_sf"/>
</dbReference>